<protein>
    <submittedName>
        <fullName evidence="3">DUF5008 domain-containing protein</fullName>
    </submittedName>
</protein>
<keyword evidence="5" id="KW-1185">Reference proteome</keyword>
<dbReference type="InterPro" id="IPR013431">
    <property type="entry name" value="Delta_60_rpt"/>
</dbReference>
<dbReference type="Gene3D" id="2.60.40.10">
    <property type="entry name" value="Immunoglobulins"/>
    <property type="match status" value="1"/>
</dbReference>
<evidence type="ECO:0000313" key="5">
    <source>
        <dbReference type="Proteomes" id="UP001326715"/>
    </source>
</evidence>
<evidence type="ECO:0000259" key="1">
    <source>
        <dbReference type="Pfam" id="PF16400"/>
    </source>
</evidence>
<name>A0A1K1PYI9_9BACT</name>
<dbReference type="SUPFAM" id="SSF63829">
    <property type="entry name" value="Calcium-dependent phosphotriesterase"/>
    <property type="match status" value="1"/>
</dbReference>
<organism evidence="2 4">
    <name type="scientific">Chitinophaga sancti</name>
    <dbReference type="NCBI Taxonomy" id="1004"/>
    <lineage>
        <taxon>Bacteria</taxon>
        <taxon>Pseudomonadati</taxon>
        <taxon>Bacteroidota</taxon>
        <taxon>Chitinophagia</taxon>
        <taxon>Chitinophagales</taxon>
        <taxon>Chitinophagaceae</taxon>
        <taxon>Chitinophaga</taxon>
    </lineage>
</organism>
<dbReference type="EMBL" id="CP140154">
    <property type="protein sequence ID" value="WQG92958.1"/>
    <property type="molecule type" value="Genomic_DNA"/>
</dbReference>
<reference evidence="3 5" key="2">
    <citation type="submission" date="2023-11" db="EMBL/GenBank/DDBJ databases">
        <title>MicrobeMod: A computational toolkit for identifying prokaryotic methylation and restriction-modification with nanopore sequencing.</title>
        <authorList>
            <person name="Crits-Christoph A."/>
            <person name="Kang S.C."/>
            <person name="Lee H."/>
            <person name="Ostrov N."/>
        </authorList>
    </citation>
    <scope>NUCLEOTIDE SEQUENCE [LARGE SCALE GENOMIC DNA]</scope>
    <source>
        <strain evidence="3 5">ATCC 23090</strain>
    </source>
</reference>
<dbReference type="Proteomes" id="UP000183788">
    <property type="component" value="Unassembled WGS sequence"/>
</dbReference>
<dbReference type="Gene3D" id="2.80.10.50">
    <property type="match status" value="2"/>
</dbReference>
<feature type="domain" description="DUF5008" evidence="1">
    <location>
        <begin position="20"/>
        <end position="113"/>
    </location>
</feature>
<dbReference type="Pfam" id="PF16400">
    <property type="entry name" value="DUF5008"/>
    <property type="match status" value="1"/>
</dbReference>
<accession>A0A1K1PYI9</accession>
<dbReference type="RefSeq" id="WP_177318588.1">
    <property type="nucleotide sequence ID" value="NZ_CBHWAX010000005.1"/>
</dbReference>
<reference evidence="2 4" key="1">
    <citation type="submission" date="2016-11" db="EMBL/GenBank/DDBJ databases">
        <authorList>
            <person name="Jaros S."/>
            <person name="Januszkiewicz K."/>
            <person name="Wedrychowicz H."/>
        </authorList>
    </citation>
    <scope>NUCLEOTIDE SEQUENCE [LARGE SCALE GENOMIC DNA]</scope>
    <source>
        <strain evidence="2 4">DSM 784</strain>
    </source>
</reference>
<dbReference type="EMBL" id="FPIZ01000006">
    <property type="protein sequence ID" value="SFW52810.1"/>
    <property type="molecule type" value="Genomic_DNA"/>
</dbReference>
<sequence>MKILAYILAAGMVLSACRKNDKVYPDPYAGGREPLGVALSTDAPAPSEATAGTVVTFKGKGLLPHKDSIHFNFNGEAGQVMAVDTAGIQVKVPATASTGVTSVSIGDQVFIGPVFKVKGNLDIDPAWKGVVGTSSWVNDIYRFTDGRMLLIGDFLDYEHKGVVKPIGRIVLISKDGEIDRSLQSGRGSDGSLSSISALPSGKLVVGGSFGSYDIHLAEMHNITVLNTNGSIDSTVVNTFEGKDTVPAFNGGTDGNITRVFVHENKITAVGNFSYYEQYVYGVPDYLHERDSLVVDSIPVRNLIRFFPDGSLDSSFNYDPVLHRSKNGPNGPISDAYMQADGKLIIVGRFTHYNGELAPYIARINTDGSLDAGFGGAGADNQISSIRYNATTQRFMVAGVFRKFDGVDHQGLVMLKPDGTVDPLLVSLPMAADVSYRLAQQLNNGLIVVSGYFNKYGKVHRSGFMVLKPDGSLADGYNNVADFSGSLTKIFETTNSSGQTQTLITGIFGRFNRVEISNVVRLLFK</sequence>
<evidence type="ECO:0000313" key="4">
    <source>
        <dbReference type="Proteomes" id="UP000183788"/>
    </source>
</evidence>
<dbReference type="InterPro" id="IPR013783">
    <property type="entry name" value="Ig-like_fold"/>
</dbReference>
<evidence type="ECO:0000313" key="2">
    <source>
        <dbReference type="EMBL" id="SFW52810.1"/>
    </source>
</evidence>
<dbReference type="PROSITE" id="PS51257">
    <property type="entry name" value="PROKAR_LIPOPROTEIN"/>
    <property type="match status" value="1"/>
</dbReference>
<evidence type="ECO:0000313" key="3">
    <source>
        <dbReference type="EMBL" id="WQG92958.1"/>
    </source>
</evidence>
<gene>
    <name evidence="2" type="ORF">SAMN05661012_02385</name>
    <name evidence="3" type="ORF">SR876_15665</name>
</gene>
<proteinExistence type="predicted"/>
<dbReference type="InterPro" id="IPR032175">
    <property type="entry name" value="DUF5008"/>
</dbReference>
<dbReference type="STRING" id="1004.SAMN05661012_02385"/>
<dbReference type="Proteomes" id="UP001326715">
    <property type="component" value="Chromosome"/>
</dbReference>
<dbReference type="Pfam" id="PF17164">
    <property type="entry name" value="DUF5122"/>
    <property type="match status" value="2"/>
</dbReference>
<dbReference type="AlphaFoldDB" id="A0A1K1PYI9"/>